<dbReference type="OrthoDB" id="9802516at2"/>
<dbReference type="RefSeq" id="WP_057952749.1">
    <property type="nucleotide sequence ID" value="NZ_CP013118.1"/>
</dbReference>
<dbReference type="KEGG" id="blq:L21SP5_01635"/>
<dbReference type="GO" id="GO:0003676">
    <property type="term" value="F:nucleic acid binding"/>
    <property type="evidence" value="ECO:0007669"/>
    <property type="project" value="InterPro"/>
</dbReference>
<evidence type="ECO:0000313" key="4">
    <source>
        <dbReference type="Proteomes" id="UP000064893"/>
    </source>
</evidence>
<evidence type="ECO:0000256" key="2">
    <source>
        <dbReference type="HAMAP-Rule" id="MF_00048"/>
    </source>
</evidence>
<dbReference type="HAMAP" id="MF_00048">
    <property type="entry name" value="UPF0102"/>
    <property type="match status" value="1"/>
</dbReference>
<accession>A0A0S2HZ21</accession>
<dbReference type="PATRIC" id="fig|1307839.3.peg.1733"/>
<dbReference type="Gene3D" id="3.40.1350.10">
    <property type="match status" value="1"/>
</dbReference>
<dbReference type="SUPFAM" id="SSF52980">
    <property type="entry name" value="Restriction endonuclease-like"/>
    <property type="match status" value="1"/>
</dbReference>
<dbReference type="STRING" id="1307839.L21SP5_01635"/>
<protein>
    <recommendedName>
        <fullName evidence="2">UPF0102 protein L21SP5_01635</fullName>
    </recommendedName>
</protein>
<dbReference type="CDD" id="cd20736">
    <property type="entry name" value="PoNe_Nuclease"/>
    <property type="match status" value="1"/>
</dbReference>
<gene>
    <name evidence="3" type="ORF">L21SP5_01635</name>
</gene>
<dbReference type="InterPro" id="IPR011335">
    <property type="entry name" value="Restrct_endonuc-II-like"/>
</dbReference>
<comment type="similarity">
    <text evidence="1 2">Belongs to the UPF0102 family.</text>
</comment>
<name>A0A0S2HZ21_9BACT</name>
<evidence type="ECO:0000313" key="3">
    <source>
        <dbReference type="EMBL" id="ALO15278.1"/>
    </source>
</evidence>
<evidence type="ECO:0000256" key="1">
    <source>
        <dbReference type="ARBA" id="ARBA00006738"/>
    </source>
</evidence>
<dbReference type="Proteomes" id="UP000064893">
    <property type="component" value="Chromosome"/>
</dbReference>
<dbReference type="Pfam" id="PF02021">
    <property type="entry name" value="UPF0102"/>
    <property type="match status" value="1"/>
</dbReference>
<dbReference type="AlphaFoldDB" id="A0A0S2HZ21"/>
<dbReference type="PANTHER" id="PTHR34039:SF1">
    <property type="entry name" value="UPF0102 PROTEIN YRAN"/>
    <property type="match status" value="1"/>
</dbReference>
<reference evidence="3 4" key="1">
    <citation type="submission" date="2015-11" db="EMBL/GenBank/DDBJ databases">
        <title>Description and complete genome sequence of a novel strain predominating in hypersaline microbial mats and representing a new family of the Bacteriodetes phylum.</title>
        <authorList>
            <person name="Spring S."/>
            <person name="Bunk B."/>
            <person name="Sproer C."/>
            <person name="Klenk H.-P."/>
        </authorList>
    </citation>
    <scope>NUCLEOTIDE SEQUENCE [LARGE SCALE GENOMIC DNA]</scope>
    <source>
        <strain evidence="3 4">L21-Spi-D4</strain>
    </source>
</reference>
<keyword evidence="4" id="KW-1185">Reference proteome</keyword>
<organism evidence="3 4">
    <name type="scientific">Salinivirga cyanobacteriivorans</name>
    <dbReference type="NCBI Taxonomy" id="1307839"/>
    <lineage>
        <taxon>Bacteria</taxon>
        <taxon>Pseudomonadati</taxon>
        <taxon>Bacteroidota</taxon>
        <taxon>Bacteroidia</taxon>
        <taxon>Bacteroidales</taxon>
        <taxon>Salinivirgaceae</taxon>
        <taxon>Salinivirga</taxon>
    </lineage>
</organism>
<proteinExistence type="inferred from homology"/>
<dbReference type="InterPro" id="IPR003509">
    <property type="entry name" value="UPF0102_YraN-like"/>
</dbReference>
<dbReference type="PANTHER" id="PTHR34039">
    <property type="entry name" value="UPF0102 PROTEIN YRAN"/>
    <property type="match status" value="1"/>
</dbReference>
<dbReference type="InterPro" id="IPR011856">
    <property type="entry name" value="tRNA_endonuc-like_dom_sf"/>
</dbReference>
<sequence length="120" mass="13898">MSQHSETGKWGEALAVDFFAKKKFKIEATNWHWHNKEIDLIVSNQREIIFVEVKTRTAGVLAKPEEALTRAKQKHLLQAANAYIIDHDINKEARFDVITIWINGKQHNLKHTPNAFGPQW</sequence>
<dbReference type="EMBL" id="CP013118">
    <property type="protein sequence ID" value="ALO15278.1"/>
    <property type="molecule type" value="Genomic_DNA"/>
</dbReference>